<reference evidence="2" key="1">
    <citation type="submission" date="2019-03" db="EMBL/GenBank/DDBJ databases">
        <authorList>
            <person name="Mank J."/>
            <person name="Almeida P."/>
        </authorList>
    </citation>
    <scope>NUCLEOTIDE SEQUENCE</scope>
    <source>
        <strain evidence="2">78183</strain>
    </source>
</reference>
<organism evidence="2">
    <name type="scientific">Salix viminalis</name>
    <name type="common">Common osier</name>
    <name type="synonym">Basket willow</name>
    <dbReference type="NCBI Taxonomy" id="40686"/>
    <lineage>
        <taxon>Eukaryota</taxon>
        <taxon>Viridiplantae</taxon>
        <taxon>Streptophyta</taxon>
        <taxon>Embryophyta</taxon>
        <taxon>Tracheophyta</taxon>
        <taxon>Spermatophyta</taxon>
        <taxon>Magnoliopsida</taxon>
        <taxon>eudicotyledons</taxon>
        <taxon>Gunneridae</taxon>
        <taxon>Pentapetalae</taxon>
        <taxon>rosids</taxon>
        <taxon>fabids</taxon>
        <taxon>Malpighiales</taxon>
        <taxon>Salicaceae</taxon>
        <taxon>Saliceae</taxon>
        <taxon>Salix</taxon>
    </lineage>
</organism>
<evidence type="ECO:0000313" key="2">
    <source>
        <dbReference type="EMBL" id="VFU33861.1"/>
    </source>
</evidence>
<feature type="compositionally biased region" description="Basic and acidic residues" evidence="1">
    <location>
        <begin position="42"/>
        <end position="53"/>
    </location>
</feature>
<proteinExistence type="predicted"/>
<protein>
    <submittedName>
        <fullName evidence="2">Uncharacterized protein</fullName>
    </submittedName>
</protein>
<sequence length="92" mass="10357">MSLLGSLHGHHLQEGGWILNFESNISRMAGGVNISSSSNTRDSGKRKERDPSKLRARKKKTSRIGVQILSRWDQLLESMSTKSDSTSFHMDR</sequence>
<gene>
    <name evidence="2" type="ORF">SVIM_LOCUS158904</name>
</gene>
<name>A0A6N2L109_SALVM</name>
<accession>A0A6N2L109</accession>
<dbReference type="EMBL" id="CAADRP010000957">
    <property type="protein sequence ID" value="VFU33861.1"/>
    <property type="molecule type" value="Genomic_DNA"/>
</dbReference>
<evidence type="ECO:0000256" key="1">
    <source>
        <dbReference type="SAM" id="MobiDB-lite"/>
    </source>
</evidence>
<dbReference type="AlphaFoldDB" id="A0A6N2L109"/>
<feature type="region of interest" description="Disordered" evidence="1">
    <location>
        <begin position="30"/>
        <end position="62"/>
    </location>
</feature>